<feature type="transmembrane region" description="Helical" evidence="6">
    <location>
        <begin position="208"/>
        <end position="225"/>
    </location>
</feature>
<accession>A0ABU1IA46</accession>
<keyword evidence="3 6" id="KW-0812">Transmembrane</keyword>
<dbReference type="PANTHER" id="PTHR30086">
    <property type="entry name" value="ARGININE EXPORTER PROTEIN ARGO"/>
    <property type="match status" value="1"/>
</dbReference>
<feature type="transmembrane region" description="Helical" evidence="6">
    <location>
        <begin position="173"/>
        <end position="196"/>
    </location>
</feature>
<evidence type="ECO:0000313" key="8">
    <source>
        <dbReference type="Proteomes" id="UP001267710"/>
    </source>
</evidence>
<reference evidence="7 8" key="1">
    <citation type="submission" date="2023-08" db="EMBL/GenBank/DDBJ databases">
        <title>Functional and genomic diversity of the sorghum phyllosphere microbiome.</title>
        <authorList>
            <person name="Shade A."/>
        </authorList>
    </citation>
    <scope>NUCLEOTIDE SEQUENCE [LARGE SCALE GENOMIC DNA]</scope>
    <source>
        <strain evidence="7 8">SORGH_AS_0335</strain>
    </source>
</reference>
<keyword evidence="5 6" id="KW-0472">Membrane</keyword>
<keyword evidence="2" id="KW-1003">Cell membrane</keyword>
<keyword evidence="8" id="KW-1185">Reference proteome</keyword>
<dbReference type="PANTHER" id="PTHR30086:SF20">
    <property type="entry name" value="ARGININE EXPORTER PROTEIN ARGO-RELATED"/>
    <property type="match status" value="1"/>
</dbReference>
<dbReference type="Pfam" id="PF01810">
    <property type="entry name" value="LysE"/>
    <property type="match status" value="1"/>
</dbReference>
<feature type="transmembrane region" description="Helical" evidence="6">
    <location>
        <begin position="140"/>
        <end position="161"/>
    </location>
</feature>
<evidence type="ECO:0000256" key="6">
    <source>
        <dbReference type="SAM" id="Phobius"/>
    </source>
</evidence>
<comment type="subcellular location">
    <subcellularLocation>
        <location evidence="1">Cell membrane</location>
        <topology evidence="1">Multi-pass membrane protein</topology>
    </subcellularLocation>
</comment>
<sequence>MHLSVCVYRHCIGITPYIEALILDLTLLMPLVEFTALLVLATAMSFSPGPNTTLSTALAANRGLRASMRFVCAVPVGWTALLLLCAAGIGAIVVAVPPLRLGIKAVGIAYLLYLAWKLAQSARLSEADAARLNVGFWQGAALQFVNIKAWLLALTIVAGWVAGRDDALQRLAVVVPVMLGFAFASNLAYAATGALLRQWLAQGRRLLWFNRGMALVLVLTAAWMVNA</sequence>
<feature type="transmembrane region" description="Helical" evidence="6">
    <location>
        <begin position="70"/>
        <end position="95"/>
    </location>
</feature>
<evidence type="ECO:0000256" key="5">
    <source>
        <dbReference type="ARBA" id="ARBA00023136"/>
    </source>
</evidence>
<evidence type="ECO:0000256" key="3">
    <source>
        <dbReference type="ARBA" id="ARBA00022692"/>
    </source>
</evidence>
<evidence type="ECO:0000313" key="7">
    <source>
        <dbReference type="EMBL" id="MDR6214081.1"/>
    </source>
</evidence>
<comment type="caution">
    <text evidence="7">The sequence shown here is derived from an EMBL/GenBank/DDBJ whole genome shotgun (WGS) entry which is preliminary data.</text>
</comment>
<evidence type="ECO:0000256" key="4">
    <source>
        <dbReference type="ARBA" id="ARBA00022989"/>
    </source>
</evidence>
<proteinExistence type="predicted"/>
<organism evidence="7 8">
    <name type="scientific">Paracidovorax wautersii</name>
    <dbReference type="NCBI Taxonomy" id="1177982"/>
    <lineage>
        <taxon>Bacteria</taxon>
        <taxon>Pseudomonadati</taxon>
        <taxon>Pseudomonadota</taxon>
        <taxon>Betaproteobacteria</taxon>
        <taxon>Burkholderiales</taxon>
        <taxon>Comamonadaceae</taxon>
        <taxon>Paracidovorax</taxon>
    </lineage>
</organism>
<gene>
    <name evidence="7" type="ORF">QE399_001770</name>
</gene>
<dbReference type="InterPro" id="IPR001123">
    <property type="entry name" value="LeuE-type"/>
</dbReference>
<protein>
    <submittedName>
        <fullName evidence="7">Threonine/homoserine/homoserine lactone efflux protein</fullName>
    </submittedName>
</protein>
<feature type="transmembrane region" description="Helical" evidence="6">
    <location>
        <begin position="101"/>
        <end position="119"/>
    </location>
</feature>
<dbReference type="EMBL" id="JAVIZX010000001">
    <property type="protein sequence ID" value="MDR6214081.1"/>
    <property type="molecule type" value="Genomic_DNA"/>
</dbReference>
<evidence type="ECO:0000256" key="1">
    <source>
        <dbReference type="ARBA" id="ARBA00004651"/>
    </source>
</evidence>
<name>A0ABU1IA46_9BURK</name>
<evidence type="ECO:0000256" key="2">
    <source>
        <dbReference type="ARBA" id="ARBA00022475"/>
    </source>
</evidence>
<dbReference type="Proteomes" id="UP001267710">
    <property type="component" value="Unassembled WGS sequence"/>
</dbReference>
<keyword evidence="4 6" id="KW-1133">Transmembrane helix</keyword>
<feature type="transmembrane region" description="Helical" evidence="6">
    <location>
        <begin position="27"/>
        <end position="49"/>
    </location>
</feature>